<organism evidence="2">
    <name type="scientific">uncultured Chloroflexia bacterium</name>
    <dbReference type="NCBI Taxonomy" id="1672391"/>
    <lineage>
        <taxon>Bacteria</taxon>
        <taxon>Bacillati</taxon>
        <taxon>Chloroflexota</taxon>
        <taxon>Chloroflexia</taxon>
        <taxon>environmental samples</taxon>
    </lineage>
</organism>
<gene>
    <name evidence="2" type="ORF">AVDCRST_MAG93-8218</name>
</gene>
<evidence type="ECO:0000256" key="1">
    <source>
        <dbReference type="SAM" id="MobiDB-lite"/>
    </source>
</evidence>
<sequence length="54" mass="5873">MLQVGFEDLPRRGALDRQAGGTQPPAVMLASRVTFLPQFLGALPKARLPLRDQA</sequence>
<feature type="region of interest" description="Disordered" evidence="1">
    <location>
        <begin position="1"/>
        <end position="23"/>
    </location>
</feature>
<protein>
    <submittedName>
        <fullName evidence="2">Uncharacterized protein</fullName>
    </submittedName>
</protein>
<evidence type="ECO:0000313" key="2">
    <source>
        <dbReference type="EMBL" id="CAA9368801.1"/>
    </source>
</evidence>
<reference evidence="2" key="1">
    <citation type="submission" date="2020-02" db="EMBL/GenBank/DDBJ databases">
        <authorList>
            <person name="Meier V. D."/>
        </authorList>
    </citation>
    <scope>NUCLEOTIDE SEQUENCE</scope>
    <source>
        <strain evidence="2">AVDCRST_MAG93</strain>
    </source>
</reference>
<accession>A0A6J4MU68</accession>
<dbReference type="EMBL" id="CADCTR010002768">
    <property type="protein sequence ID" value="CAA9368801.1"/>
    <property type="molecule type" value="Genomic_DNA"/>
</dbReference>
<dbReference type="AlphaFoldDB" id="A0A6J4MU68"/>
<name>A0A6J4MU68_9CHLR</name>
<proteinExistence type="predicted"/>